<proteinExistence type="evidence at transcript level"/>
<dbReference type="AlphaFoldDB" id="A0A0A0V9T5"/>
<accession>A0A0A0V9T5</accession>
<protein>
    <submittedName>
        <fullName evidence="5">PXCC family protein</fullName>
    </submittedName>
</protein>
<comment type="subcellular location">
    <subcellularLocation>
        <location evidence="1">Secreted</location>
    </subcellularLocation>
</comment>
<keyword evidence="3" id="KW-0732">Signal</keyword>
<feature type="signal peptide" evidence="3">
    <location>
        <begin position="1"/>
        <end position="21"/>
    </location>
</feature>
<dbReference type="EMBL" id="KF860612">
    <property type="protein sequence ID" value="AIW62546.1"/>
    <property type="molecule type" value="mRNA"/>
</dbReference>
<evidence type="ECO:0000256" key="2">
    <source>
        <dbReference type="ARBA" id="ARBA00022525"/>
    </source>
</evidence>
<sequence>MALKITNLVVLALGLLHVCCAFSGMEGNEVYGDCIYEGKEMKEDDMYFPEGKCMQIICREKYYSINGCEVHRKKKGCEKVNDPSKPYPGCCPKLQCSDD</sequence>
<evidence type="ECO:0000256" key="1">
    <source>
        <dbReference type="ARBA" id="ARBA00004613"/>
    </source>
</evidence>
<keyword evidence="2" id="KW-0964">Secreted</keyword>
<dbReference type="Pfam" id="PF15430">
    <property type="entry name" value="SVWC"/>
    <property type="match status" value="1"/>
</dbReference>
<reference evidence="5" key="1">
    <citation type="submission" date="2013-11" db="EMBL/GenBank/DDBJ databases">
        <authorList>
            <person name="Thropp P.A."/>
            <person name="Correa S.M."/>
            <person name="Garb J.E."/>
            <person name="Binford G.J."/>
        </authorList>
    </citation>
    <scope>NUCLEOTIDE SEQUENCE</scope>
    <source>
        <tissue evidence="5">Venom gland</tissue>
    </source>
</reference>
<evidence type="ECO:0000256" key="3">
    <source>
        <dbReference type="SAM" id="SignalP"/>
    </source>
</evidence>
<organism evidence="5">
    <name type="scientific">Scytodes thoracica</name>
    <name type="common">Spitting spider</name>
    <name type="synonym">Aranea thoracica</name>
    <dbReference type="NCBI Taxonomy" id="1112478"/>
    <lineage>
        <taxon>Eukaryota</taxon>
        <taxon>Metazoa</taxon>
        <taxon>Ecdysozoa</taxon>
        <taxon>Arthropoda</taxon>
        <taxon>Chelicerata</taxon>
        <taxon>Arachnida</taxon>
        <taxon>Araneae</taxon>
        <taxon>Araneomorphae</taxon>
        <taxon>Haplogynae</taxon>
        <taxon>Scytodoidea</taxon>
        <taxon>Scytodidae</taxon>
        <taxon>Scytodes</taxon>
    </lineage>
</organism>
<dbReference type="GO" id="GO:0005576">
    <property type="term" value="C:extracellular region"/>
    <property type="evidence" value="ECO:0007669"/>
    <property type="project" value="UniProtKB-SubCell"/>
</dbReference>
<feature type="chain" id="PRO_5001978201" evidence="3">
    <location>
        <begin position="22"/>
        <end position="99"/>
    </location>
</feature>
<dbReference type="InterPro" id="IPR029277">
    <property type="entry name" value="SVWC_dom"/>
</dbReference>
<name>A0A0A0V9T5_SCYTH</name>
<evidence type="ECO:0000259" key="4">
    <source>
        <dbReference type="SMART" id="SM01318"/>
    </source>
</evidence>
<reference evidence="5" key="2">
    <citation type="journal article" date="2014" name="J. Proteome Res.">
        <title>Spit and venom from scytodes spiders: a diverse and distinct cocktail.</title>
        <authorList>
            <person name="Zobel-Thropp P.A."/>
            <person name="Correa S.M."/>
            <person name="Garb J.E."/>
            <person name="Binford G.J."/>
        </authorList>
    </citation>
    <scope>NUCLEOTIDE SEQUENCE</scope>
    <source>
        <tissue evidence="5">Venom gland</tissue>
    </source>
</reference>
<evidence type="ECO:0000313" key="5">
    <source>
        <dbReference type="EMBL" id="AIW62546.1"/>
    </source>
</evidence>
<dbReference type="SMART" id="SM01318">
    <property type="entry name" value="SVWC"/>
    <property type="match status" value="1"/>
</dbReference>
<feature type="domain" description="Single" evidence="4">
    <location>
        <begin position="34"/>
        <end position="96"/>
    </location>
</feature>